<dbReference type="Gene3D" id="3.40.50.2300">
    <property type="match status" value="1"/>
</dbReference>
<evidence type="ECO:0000256" key="1">
    <source>
        <dbReference type="PROSITE-ProRule" id="PRU00169"/>
    </source>
</evidence>
<protein>
    <submittedName>
        <fullName evidence="3">Response regulator rcp1</fullName>
    </submittedName>
</protein>
<dbReference type="InterPro" id="IPR001789">
    <property type="entry name" value="Sig_transdc_resp-reg_receiver"/>
</dbReference>
<comment type="caution">
    <text evidence="1">Lacks conserved residue(s) required for the propagation of feature annotation.</text>
</comment>
<sequence>MRKKNVLLIENCVLDTILISDSLQQNDELCNIHLFEDGFEAVVQIENMLSSQNGNVPDLIVANEELIVINGINILSKIKNIGNFFIPVIILTSNGTEGNPHFIQGTCCYVNKPLEVREFIGVFKEIKHYWLTLAN</sequence>
<name>A0A221V1H7_9FLAO</name>
<evidence type="ECO:0000313" key="4">
    <source>
        <dbReference type="Proteomes" id="UP000204551"/>
    </source>
</evidence>
<evidence type="ECO:0000259" key="2">
    <source>
        <dbReference type="PROSITE" id="PS50110"/>
    </source>
</evidence>
<dbReference type="GO" id="GO:0000160">
    <property type="term" value="P:phosphorelay signal transduction system"/>
    <property type="evidence" value="ECO:0007669"/>
    <property type="project" value="InterPro"/>
</dbReference>
<evidence type="ECO:0000313" key="3">
    <source>
        <dbReference type="EMBL" id="ASO07442.1"/>
    </source>
</evidence>
<accession>A0A221V1H7</accession>
<dbReference type="PROSITE" id="PS50110">
    <property type="entry name" value="RESPONSE_REGULATORY"/>
    <property type="match status" value="1"/>
</dbReference>
<dbReference type="AlphaFoldDB" id="A0A221V1H7"/>
<organism evidence="3 4">
    <name type="scientific">Arenibacter algicola</name>
    <dbReference type="NCBI Taxonomy" id="616991"/>
    <lineage>
        <taxon>Bacteria</taxon>
        <taxon>Pseudomonadati</taxon>
        <taxon>Bacteroidota</taxon>
        <taxon>Flavobacteriia</taxon>
        <taxon>Flavobacteriales</taxon>
        <taxon>Flavobacteriaceae</taxon>
        <taxon>Arenibacter</taxon>
    </lineage>
</organism>
<feature type="domain" description="Response regulatory" evidence="2">
    <location>
        <begin position="5"/>
        <end position="127"/>
    </location>
</feature>
<dbReference type="Proteomes" id="UP000204551">
    <property type="component" value="Chromosome"/>
</dbReference>
<gene>
    <name evidence="3" type="ORF">AREALGSMS7_04036</name>
</gene>
<proteinExistence type="predicted"/>
<dbReference type="EMBL" id="CP022515">
    <property type="protein sequence ID" value="ASO07442.1"/>
    <property type="molecule type" value="Genomic_DNA"/>
</dbReference>
<dbReference type="KEGG" id="aalg:AREALGSMS7_04036"/>
<dbReference type="SUPFAM" id="SSF52172">
    <property type="entry name" value="CheY-like"/>
    <property type="match status" value="1"/>
</dbReference>
<dbReference type="RefSeq" id="WP_093979710.1">
    <property type="nucleotide sequence ID" value="NZ_CP022515.1"/>
</dbReference>
<reference evidence="3 4" key="1">
    <citation type="submission" date="2017-07" db="EMBL/GenBank/DDBJ databases">
        <title>Genome Sequence of Arenibacter algicola Strain SMS7 Isolated from a culture of the Diatom Skeletonema marinoi.</title>
        <authorList>
            <person name="Topel M."/>
            <person name="Pinder M.I.M."/>
            <person name="Johansson O.N."/>
            <person name="Kourtchenko O."/>
            <person name="Godhe A."/>
            <person name="Clarke A.K."/>
        </authorList>
    </citation>
    <scope>NUCLEOTIDE SEQUENCE [LARGE SCALE GENOMIC DNA]</scope>
    <source>
        <strain evidence="3 4">SMS7</strain>
    </source>
</reference>
<dbReference type="InterPro" id="IPR011006">
    <property type="entry name" value="CheY-like_superfamily"/>
</dbReference>